<dbReference type="InterPro" id="IPR043502">
    <property type="entry name" value="DNA/RNA_pol_sf"/>
</dbReference>
<dbReference type="Gene3D" id="3.10.10.10">
    <property type="entry name" value="HIV Type 1 Reverse Transcriptase, subunit A, domain 1"/>
    <property type="match status" value="1"/>
</dbReference>
<organism evidence="11 12">
    <name type="scientific">Austropuccinia psidii MF-1</name>
    <dbReference type="NCBI Taxonomy" id="1389203"/>
    <lineage>
        <taxon>Eukaryota</taxon>
        <taxon>Fungi</taxon>
        <taxon>Dikarya</taxon>
        <taxon>Basidiomycota</taxon>
        <taxon>Pucciniomycotina</taxon>
        <taxon>Pucciniomycetes</taxon>
        <taxon>Pucciniales</taxon>
        <taxon>Sphaerophragmiaceae</taxon>
        <taxon>Austropuccinia</taxon>
    </lineage>
</organism>
<dbReference type="InterPro" id="IPR021109">
    <property type="entry name" value="Peptidase_aspartic_dom_sf"/>
</dbReference>
<proteinExistence type="predicted"/>
<evidence type="ECO:0000256" key="5">
    <source>
        <dbReference type="ARBA" id="ARBA00022759"/>
    </source>
</evidence>
<evidence type="ECO:0000256" key="4">
    <source>
        <dbReference type="ARBA" id="ARBA00022722"/>
    </source>
</evidence>
<dbReference type="Gene3D" id="2.40.70.10">
    <property type="entry name" value="Acid Proteases"/>
    <property type="match status" value="1"/>
</dbReference>
<keyword evidence="12" id="KW-1185">Reference proteome</keyword>
<dbReference type="SUPFAM" id="SSF56672">
    <property type="entry name" value="DNA/RNA polymerases"/>
    <property type="match status" value="1"/>
</dbReference>
<dbReference type="CDD" id="cd01647">
    <property type="entry name" value="RT_LTR"/>
    <property type="match status" value="1"/>
</dbReference>
<keyword evidence="5" id="KW-0255">Endonuclease</keyword>
<dbReference type="EC" id="2.7.7.49" evidence="1"/>
<dbReference type="CDD" id="cd09274">
    <property type="entry name" value="RNase_HI_RT_Ty3"/>
    <property type="match status" value="1"/>
</dbReference>
<evidence type="ECO:0000256" key="6">
    <source>
        <dbReference type="ARBA" id="ARBA00022801"/>
    </source>
</evidence>
<dbReference type="InterPro" id="IPR041373">
    <property type="entry name" value="RT_RNaseH"/>
</dbReference>
<evidence type="ECO:0000259" key="10">
    <source>
        <dbReference type="Pfam" id="PF17917"/>
    </source>
</evidence>
<evidence type="ECO:0000313" key="11">
    <source>
        <dbReference type="EMBL" id="MBW0495082.1"/>
    </source>
</evidence>
<accession>A0A9Q3D406</accession>
<feature type="region of interest" description="Disordered" evidence="8">
    <location>
        <begin position="46"/>
        <end position="70"/>
    </location>
</feature>
<evidence type="ECO:0000259" key="9">
    <source>
        <dbReference type="Pfam" id="PF00078"/>
    </source>
</evidence>
<sequence length="787" mass="91480">MIHKRILRKCGGDLEHAIRRRCIEPCSAEDYINSMEDITTRTEIGRNWYKPPMDNKTSGKPIPKPNRPHDKAPLKFHKCESTSLLANTCPRKTRINGIEIDKFEETKETNNVSLHDSDSEPSEDEKVPAELIIENINIYFEVTEVHTHLPQYSDECMYLIHVQDTKVQKTKTARGKGYTDVESCITNIVINKREAKFNVDSGSFCTCVVKDCLDRIYTNWNKSLMPIESIKLSSSSQDMHLLVIFETEMIFPHPAGSIRLKVEFVVMNNCTSQQFILGNDYLNTYGININNHKDRYFTIGENERQKYSLPPEKRERNVIRQVKNVNKESFGSDQLIEAQISTEITLEMKEEFIEILFQYREAFASDNETLGDIKGHEVDIMLNVKIPYPPLLRRPSYPDSPRARGALESDINELMKLGVLRKVGHNEEVEVTIPVIITCNNYKSRMVGDFRALNTYTIPDRYPIPRIHETLTQLSKAKFITSMNAIKGFHQNFSTPHARKLLMIIANCGIYEYLRMPLGIKNAPSHSQRMMNTIFPHKFSEGWLIIHIDEIIIYSETWQFHLETISLVLRKILQVNMKVSLKKWFSSYYRQHLEDLAIHAKSMYRIWDQQTVFDMTQERIQTYEKIKYALTNAPLLLMPYWKLLFKLYIDVCGEGLGAALHQVQIFNDKPYEGLICFISRQIKHTEARYVDSQMECLCLIWALEKLHYYLDGSVFELITDFNAVKSLLNMKTANRHILRWRIAIQEYRGNMSIVHKAGNINKNADGLSRWELPNTSENSHRSGNRIL</sequence>
<keyword evidence="2" id="KW-0808">Transferase</keyword>
<evidence type="ECO:0000256" key="1">
    <source>
        <dbReference type="ARBA" id="ARBA00012493"/>
    </source>
</evidence>
<name>A0A9Q3D406_9BASI</name>
<gene>
    <name evidence="11" type="ORF">O181_034797</name>
</gene>
<dbReference type="Proteomes" id="UP000765509">
    <property type="component" value="Unassembled WGS sequence"/>
</dbReference>
<dbReference type="PANTHER" id="PTHR37984:SF5">
    <property type="entry name" value="PROTEIN NYNRIN-LIKE"/>
    <property type="match status" value="1"/>
</dbReference>
<keyword evidence="7" id="KW-0695">RNA-directed DNA polymerase</keyword>
<dbReference type="InterPro" id="IPR050951">
    <property type="entry name" value="Retrovirus_Pol_polyprotein"/>
</dbReference>
<dbReference type="Pfam" id="PF00078">
    <property type="entry name" value="RVT_1"/>
    <property type="match status" value="1"/>
</dbReference>
<dbReference type="InterPro" id="IPR043128">
    <property type="entry name" value="Rev_trsase/Diguanyl_cyclase"/>
</dbReference>
<dbReference type="Gene3D" id="3.30.70.270">
    <property type="match status" value="1"/>
</dbReference>
<dbReference type="OrthoDB" id="3250101at2759"/>
<keyword evidence="4" id="KW-0540">Nuclease</keyword>
<dbReference type="Pfam" id="PF17917">
    <property type="entry name" value="RT_RNaseH"/>
    <property type="match status" value="1"/>
</dbReference>
<dbReference type="PANTHER" id="PTHR37984">
    <property type="entry name" value="PROTEIN CBG26694"/>
    <property type="match status" value="1"/>
</dbReference>
<evidence type="ECO:0000256" key="2">
    <source>
        <dbReference type="ARBA" id="ARBA00022679"/>
    </source>
</evidence>
<dbReference type="EMBL" id="AVOT02012905">
    <property type="protein sequence ID" value="MBW0495082.1"/>
    <property type="molecule type" value="Genomic_DNA"/>
</dbReference>
<keyword evidence="3" id="KW-0548">Nucleotidyltransferase</keyword>
<evidence type="ECO:0000256" key="8">
    <source>
        <dbReference type="SAM" id="MobiDB-lite"/>
    </source>
</evidence>
<feature type="domain" description="Reverse transcriptase" evidence="9">
    <location>
        <begin position="443"/>
        <end position="585"/>
    </location>
</feature>
<evidence type="ECO:0000256" key="3">
    <source>
        <dbReference type="ARBA" id="ARBA00022695"/>
    </source>
</evidence>
<protein>
    <recommendedName>
        <fullName evidence="1">RNA-directed DNA polymerase</fullName>
        <ecNumber evidence="1">2.7.7.49</ecNumber>
    </recommendedName>
</protein>
<dbReference type="AlphaFoldDB" id="A0A9Q3D406"/>
<evidence type="ECO:0000313" key="12">
    <source>
        <dbReference type="Proteomes" id="UP000765509"/>
    </source>
</evidence>
<dbReference type="InterPro" id="IPR000477">
    <property type="entry name" value="RT_dom"/>
</dbReference>
<comment type="caution">
    <text evidence="11">The sequence shown here is derived from an EMBL/GenBank/DDBJ whole genome shotgun (WGS) entry which is preliminary data.</text>
</comment>
<keyword evidence="6" id="KW-0378">Hydrolase</keyword>
<dbReference type="GO" id="GO:0003964">
    <property type="term" value="F:RNA-directed DNA polymerase activity"/>
    <property type="evidence" value="ECO:0007669"/>
    <property type="project" value="UniProtKB-KW"/>
</dbReference>
<dbReference type="GO" id="GO:0016787">
    <property type="term" value="F:hydrolase activity"/>
    <property type="evidence" value="ECO:0007669"/>
    <property type="project" value="UniProtKB-KW"/>
</dbReference>
<reference evidence="11" key="1">
    <citation type="submission" date="2021-03" db="EMBL/GenBank/DDBJ databases">
        <title>Draft genome sequence of rust myrtle Austropuccinia psidii MF-1, a brazilian biotype.</title>
        <authorList>
            <person name="Quecine M.C."/>
            <person name="Pachon D.M.R."/>
            <person name="Bonatelli M.L."/>
            <person name="Correr F.H."/>
            <person name="Franceschini L.M."/>
            <person name="Leite T.F."/>
            <person name="Margarido G.R.A."/>
            <person name="Almeida C.A."/>
            <person name="Ferrarezi J.A."/>
            <person name="Labate C.A."/>
        </authorList>
    </citation>
    <scope>NUCLEOTIDE SEQUENCE</scope>
    <source>
        <strain evidence="11">MF-1</strain>
    </source>
</reference>
<feature type="domain" description="Reverse transcriptase RNase H-like" evidence="10">
    <location>
        <begin position="645"/>
        <end position="747"/>
    </location>
</feature>
<evidence type="ECO:0000256" key="7">
    <source>
        <dbReference type="ARBA" id="ARBA00022918"/>
    </source>
</evidence>
<dbReference type="GO" id="GO:0004519">
    <property type="term" value="F:endonuclease activity"/>
    <property type="evidence" value="ECO:0007669"/>
    <property type="project" value="UniProtKB-KW"/>
</dbReference>